<feature type="domain" description="Rhodopsin" evidence="8">
    <location>
        <begin position="27"/>
        <end position="264"/>
    </location>
</feature>
<evidence type="ECO:0000259" key="8">
    <source>
        <dbReference type="Pfam" id="PF20684"/>
    </source>
</evidence>
<evidence type="ECO:0000256" key="1">
    <source>
        <dbReference type="ARBA" id="ARBA00004141"/>
    </source>
</evidence>
<dbReference type="PANTHER" id="PTHR33048">
    <property type="entry name" value="PTH11-LIKE INTEGRAL MEMBRANE PROTEIN (AFU_ORTHOLOGUE AFUA_5G11245)"/>
    <property type="match status" value="1"/>
</dbReference>
<dbReference type="Pfam" id="PF20684">
    <property type="entry name" value="Fung_rhodopsin"/>
    <property type="match status" value="1"/>
</dbReference>
<dbReference type="PANTHER" id="PTHR33048:SF93">
    <property type="entry name" value="INTEGRAL MEMBRANE PROTEIN"/>
    <property type="match status" value="1"/>
</dbReference>
<dbReference type="OrthoDB" id="5417887at2759"/>
<feature type="transmembrane region" description="Helical" evidence="7">
    <location>
        <begin position="200"/>
        <end position="219"/>
    </location>
</feature>
<evidence type="ECO:0000313" key="10">
    <source>
        <dbReference type="Proteomes" id="UP000249056"/>
    </source>
</evidence>
<evidence type="ECO:0000256" key="7">
    <source>
        <dbReference type="SAM" id="Phobius"/>
    </source>
</evidence>
<gene>
    <name evidence="9" type="ORF">DID88_007880</name>
</gene>
<feature type="transmembrane region" description="Helical" evidence="7">
    <location>
        <begin position="166"/>
        <end position="188"/>
    </location>
</feature>
<feature type="transmembrane region" description="Helical" evidence="7">
    <location>
        <begin position="85"/>
        <end position="110"/>
    </location>
</feature>
<organism evidence="9 10">
    <name type="scientific">Monilinia fructigena</name>
    <dbReference type="NCBI Taxonomy" id="38457"/>
    <lineage>
        <taxon>Eukaryota</taxon>
        <taxon>Fungi</taxon>
        <taxon>Dikarya</taxon>
        <taxon>Ascomycota</taxon>
        <taxon>Pezizomycotina</taxon>
        <taxon>Leotiomycetes</taxon>
        <taxon>Helotiales</taxon>
        <taxon>Sclerotiniaceae</taxon>
        <taxon>Monilinia</taxon>
    </lineage>
</organism>
<dbReference type="GO" id="GO:0016020">
    <property type="term" value="C:membrane"/>
    <property type="evidence" value="ECO:0007669"/>
    <property type="project" value="UniProtKB-SubCell"/>
</dbReference>
<feature type="transmembrane region" description="Helical" evidence="7">
    <location>
        <begin position="117"/>
        <end position="139"/>
    </location>
</feature>
<keyword evidence="4 7" id="KW-0472">Membrane</keyword>
<comment type="similarity">
    <text evidence="5">Belongs to the SAT4 family.</text>
</comment>
<evidence type="ECO:0000256" key="4">
    <source>
        <dbReference type="ARBA" id="ARBA00023136"/>
    </source>
</evidence>
<reference evidence="9 10" key="1">
    <citation type="submission" date="2018-06" db="EMBL/GenBank/DDBJ databases">
        <title>Genome Sequence of the Brown Rot Fungal Pathogen Monilinia fructigena.</title>
        <authorList>
            <person name="Landi L."/>
            <person name="De Miccolis Angelini R.M."/>
            <person name="Pollastro S."/>
            <person name="Abate D."/>
            <person name="Faretra F."/>
            <person name="Romanazzi G."/>
        </authorList>
    </citation>
    <scope>NUCLEOTIDE SEQUENCE [LARGE SCALE GENOMIC DNA]</scope>
    <source>
        <strain evidence="9 10">Mfrg269</strain>
    </source>
</reference>
<protein>
    <recommendedName>
        <fullName evidence="8">Rhodopsin domain-containing protein</fullName>
    </recommendedName>
</protein>
<dbReference type="InterPro" id="IPR049326">
    <property type="entry name" value="Rhodopsin_dom_fungi"/>
</dbReference>
<feature type="region of interest" description="Disordered" evidence="6">
    <location>
        <begin position="270"/>
        <end position="304"/>
    </location>
</feature>
<dbReference type="Proteomes" id="UP000249056">
    <property type="component" value="Unassembled WGS sequence"/>
</dbReference>
<proteinExistence type="inferred from homology"/>
<dbReference type="EMBL" id="QKRW01000004">
    <property type="protein sequence ID" value="RAL67100.1"/>
    <property type="molecule type" value="Genomic_DNA"/>
</dbReference>
<feature type="transmembrane region" description="Helical" evidence="7">
    <location>
        <begin position="43"/>
        <end position="65"/>
    </location>
</feature>
<feature type="transmembrane region" description="Helical" evidence="7">
    <location>
        <begin position="239"/>
        <end position="259"/>
    </location>
</feature>
<keyword evidence="10" id="KW-1185">Reference proteome</keyword>
<name>A0A395J3N9_9HELO</name>
<keyword evidence="2 7" id="KW-0812">Transmembrane</keyword>
<evidence type="ECO:0000256" key="5">
    <source>
        <dbReference type="ARBA" id="ARBA00038359"/>
    </source>
</evidence>
<comment type="caution">
    <text evidence="9">The sequence shown here is derived from an EMBL/GenBank/DDBJ whole genome shotgun (WGS) entry which is preliminary data.</text>
</comment>
<dbReference type="InterPro" id="IPR052337">
    <property type="entry name" value="SAT4-like"/>
</dbReference>
<feature type="transmembrane region" description="Helical" evidence="7">
    <location>
        <begin position="12"/>
        <end position="31"/>
    </location>
</feature>
<evidence type="ECO:0000256" key="6">
    <source>
        <dbReference type="SAM" id="MobiDB-lite"/>
    </source>
</evidence>
<sequence length="304" mass="33691">MAIGGKGPAILAIMWLETVIALIAISLRFYTRKFVTRNEGLDDYLIIFMLMPYTVGCTAAATQGFGQHSTTLAIEDFANATRSEIIGQTFCLIGIATSKASVSVFLLRLAIVQWHRWVLYFTLFSVSSIAVICALFDFIRCDPIAHVWNPSIPAKCWLSDEQYTTISMVVGGTSAVADFVLALLPWIILWNINIKRKEKFLITSSMSMGIIAMVCGVIRTINFSCLSSRSDYSYKTTGLILWSSTELTTTILTATVPTYRPLLKCMRDSLSSTGRQPGRGYRLDNQDAGNKKIPPPAQKKTPQE</sequence>
<dbReference type="AlphaFoldDB" id="A0A395J3N9"/>
<evidence type="ECO:0000313" key="9">
    <source>
        <dbReference type="EMBL" id="RAL67100.1"/>
    </source>
</evidence>
<evidence type="ECO:0000256" key="2">
    <source>
        <dbReference type="ARBA" id="ARBA00022692"/>
    </source>
</evidence>
<evidence type="ECO:0000256" key="3">
    <source>
        <dbReference type="ARBA" id="ARBA00022989"/>
    </source>
</evidence>
<keyword evidence="3 7" id="KW-1133">Transmembrane helix</keyword>
<comment type="subcellular location">
    <subcellularLocation>
        <location evidence="1">Membrane</location>
        <topology evidence="1">Multi-pass membrane protein</topology>
    </subcellularLocation>
</comment>
<accession>A0A395J3N9</accession>